<dbReference type="EMBL" id="QXJK01000009">
    <property type="protein sequence ID" value="RIX34159.1"/>
    <property type="molecule type" value="Genomic_DNA"/>
</dbReference>
<keyword evidence="1" id="KW-0472">Membrane</keyword>
<accession>A0A418Q619</accession>
<comment type="caution">
    <text evidence="2">The sequence shown here is derived from an EMBL/GenBank/DDBJ whole genome shotgun (WGS) entry which is preliminary data.</text>
</comment>
<dbReference type="Proteomes" id="UP000285278">
    <property type="component" value="Unassembled WGS sequence"/>
</dbReference>
<feature type="transmembrane region" description="Helical" evidence="1">
    <location>
        <begin position="84"/>
        <end position="104"/>
    </location>
</feature>
<proteinExistence type="predicted"/>
<dbReference type="AlphaFoldDB" id="A0A418Q619"/>
<evidence type="ECO:0000313" key="2">
    <source>
        <dbReference type="EMBL" id="RIX34159.1"/>
    </source>
</evidence>
<keyword evidence="1" id="KW-0812">Transmembrane</keyword>
<gene>
    <name evidence="2" type="ORF">D3M95_08405</name>
</gene>
<protein>
    <submittedName>
        <fullName evidence="2">DUF3054 domain-containing protein</fullName>
    </submittedName>
</protein>
<sequence length="140" mass="15370">MNATRTHRSSTHRSPVSALVADVIAIAVFALLARIAHNTPEMPLSFVGWLDTTWPFLLGVALAWALLWFGVLPQLRNGGSGHDMASGVVVWIFAVVVGLLVWGLRHGQVPHWSFMLVATIMSAILLLGWRGILRLRSRKA</sequence>
<reference evidence="2 3" key="1">
    <citation type="submission" date="2018-09" db="EMBL/GenBank/DDBJ databases">
        <title>Optimization and identification of Corynebacterium falsenii FN1-14 from fish paste.</title>
        <authorList>
            <person name="Daroonpunt R."/>
            <person name="Tanasupawat S."/>
        </authorList>
    </citation>
    <scope>NUCLEOTIDE SEQUENCE [LARGE SCALE GENOMIC DNA]</scope>
    <source>
        <strain evidence="2 3">FN1-14</strain>
    </source>
</reference>
<keyword evidence="3" id="KW-1185">Reference proteome</keyword>
<dbReference type="RefSeq" id="WP_052337496.1">
    <property type="nucleotide sequence ID" value="NZ_CBCRUA010000011.1"/>
</dbReference>
<dbReference type="InterPro" id="IPR021414">
    <property type="entry name" value="DUF3054"/>
</dbReference>
<dbReference type="OrthoDB" id="3698172at2"/>
<name>A0A418Q619_9CORY</name>
<feature type="transmembrane region" description="Helical" evidence="1">
    <location>
        <begin position="110"/>
        <end position="129"/>
    </location>
</feature>
<feature type="transmembrane region" description="Helical" evidence="1">
    <location>
        <begin position="53"/>
        <end position="72"/>
    </location>
</feature>
<organism evidence="2 3">
    <name type="scientific">Corynebacterium falsenii</name>
    <dbReference type="NCBI Taxonomy" id="108486"/>
    <lineage>
        <taxon>Bacteria</taxon>
        <taxon>Bacillati</taxon>
        <taxon>Actinomycetota</taxon>
        <taxon>Actinomycetes</taxon>
        <taxon>Mycobacteriales</taxon>
        <taxon>Corynebacteriaceae</taxon>
        <taxon>Corynebacterium</taxon>
    </lineage>
</organism>
<evidence type="ECO:0000313" key="3">
    <source>
        <dbReference type="Proteomes" id="UP000285278"/>
    </source>
</evidence>
<feature type="transmembrane region" description="Helical" evidence="1">
    <location>
        <begin position="16"/>
        <end position="33"/>
    </location>
</feature>
<dbReference type="Pfam" id="PF11255">
    <property type="entry name" value="DUF3054"/>
    <property type="match status" value="1"/>
</dbReference>
<keyword evidence="1" id="KW-1133">Transmembrane helix</keyword>
<evidence type="ECO:0000256" key="1">
    <source>
        <dbReference type="SAM" id="Phobius"/>
    </source>
</evidence>